<name>A0A8J6IXE3_9ALTE</name>
<evidence type="ECO:0000256" key="4">
    <source>
        <dbReference type="ARBA" id="ARBA00022763"/>
    </source>
</evidence>
<dbReference type="SUPFAM" id="SSF50249">
    <property type="entry name" value="Nucleic acid-binding proteins"/>
    <property type="match status" value="1"/>
</dbReference>
<evidence type="ECO:0000256" key="6">
    <source>
        <dbReference type="ARBA" id="ARBA00034003"/>
    </source>
</evidence>
<evidence type="ECO:0000256" key="3">
    <source>
        <dbReference type="ARBA" id="ARBA00022705"/>
    </source>
</evidence>
<reference evidence="9" key="2">
    <citation type="submission" date="2020-08" db="EMBL/GenBank/DDBJ databases">
        <authorList>
            <person name="Lai Q."/>
        </authorList>
    </citation>
    <scope>NUCLEOTIDE SEQUENCE</scope>
    <source>
        <strain evidence="9">S27-2</strain>
    </source>
</reference>
<feature type="domain" description="ATP-dependent DNA ligase family profile" evidence="7">
    <location>
        <begin position="50"/>
        <end position="205"/>
    </location>
</feature>
<evidence type="ECO:0000259" key="7">
    <source>
        <dbReference type="Pfam" id="PF01068"/>
    </source>
</evidence>
<dbReference type="GO" id="GO:0006310">
    <property type="term" value="P:DNA recombination"/>
    <property type="evidence" value="ECO:0007669"/>
    <property type="project" value="InterPro"/>
</dbReference>
<dbReference type="RefSeq" id="WP_186507765.1">
    <property type="nucleotide sequence ID" value="NZ_JACNEP010000015.1"/>
</dbReference>
<evidence type="ECO:0000256" key="5">
    <source>
        <dbReference type="ARBA" id="ARBA00023204"/>
    </source>
</evidence>
<dbReference type="PANTHER" id="PTHR47810:SF1">
    <property type="entry name" value="DNA LIGASE B"/>
    <property type="match status" value="1"/>
</dbReference>
<dbReference type="Pfam" id="PF01068">
    <property type="entry name" value="DNA_ligase_A_M"/>
    <property type="match status" value="1"/>
</dbReference>
<dbReference type="EMBL" id="JACNEP010000015">
    <property type="protein sequence ID" value="MBC3767247.1"/>
    <property type="molecule type" value="Genomic_DNA"/>
</dbReference>
<dbReference type="Gene3D" id="2.40.50.140">
    <property type="entry name" value="Nucleic acid-binding proteins"/>
    <property type="match status" value="1"/>
</dbReference>
<dbReference type="InterPro" id="IPR050326">
    <property type="entry name" value="NAD_dep_DNA_ligaseB"/>
</dbReference>
<dbReference type="InterPro" id="IPR012340">
    <property type="entry name" value="NA-bd_OB-fold"/>
</dbReference>
<evidence type="ECO:0000259" key="8">
    <source>
        <dbReference type="Pfam" id="PF14743"/>
    </source>
</evidence>
<dbReference type="InterPro" id="IPR012310">
    <property type="entry name" value="DNA_ligase_ATP-dep_cent"/>
</dbReference>
<comment type="catalytic activity">
    <reaction evidence="6">
        <text>ATP + (deoxyribonucleotide)n-3'-hydroxyl + 5'-phospho-(deoxyribonucleotide)m = (deoxyribonucleotide)n+m + AMP + diphosphate.</text>
        <dbReference type="EC" id="6.5.1.1"/>
    </reaction>
</comment>
<dbReference type="GO" id="GO:0005524">
    <property type="term" value="F:ATP binding"/>
    <property type="evidence" value="ECO:0007669"/>
    <property type="project" value="InterPro"/>
</dbReference>
<dbReference type="PANTHER" id="PTHR47810">
    <property type="entry name" value="DNA LIGASE"/>
    <property type="match status" value="1"/>
</dbReference>
<keyword evidence="4" id="KW-0227">DNA damage</keyword>
<reference evidence="9" key="1">
    <citation type="journal article" date="2018" name="Int. J. Syst. Evol. Microbiol.">
        <title>Neptunicella marina gen. nov., sp. nov., isolated from surface seawater.</title>
        <authorList>
            <person name="Liu X."/>
            <person name="Lai Q."/>
            <person name="Du Y."/>
            <person name="Zhang X."/>
            <person name="Liu Z."/>
            <person name="Sun F."/>
            <person name="Shao Z."/>
        </authorList>
    </citation>
    <scope>NUCLEOTIDE SEQUENCE</scope>
    <source>
        <strain evidence="9">S27-2</strain>
    </source>
</reference>
<accession>A0A8J6IXE3</accession>
<dbReference type="Gene3D" id="3.30.470.30">
    <property type="entry name" value="DNA ligase/mRNA capping enzyme"/>
    <property type="match status" value="1"/>
</dbReference>
<dbReference type="GO" id="GO:0006260">
    <property type="term" value="P:DNA replication"/>
    <property type="evidence" value="ECO:0007669"/>
    <property type="project" value="UniProtKB-KW"/>
</dbReference>
<organism evidence="9 10">
    <name type="scientific">Neptunicella marina</name>
    <dbReference type="NCBI Taxonomy" id="2125989"/>
    <lineage>
        <taxon>Bacteria</taxon>
        <taxon>Pseudomonadati</taxon>
        <taxon>Pseudomonadota</taxon>
        <taxon>Gammaproteobacteria</taxon>
        <taxon>Alteromonadales</taxon>
        <taxon>Alteromonadaceae</taxon>
        <taxon>Neptunicella</taxon>
    </lineage>
</organism>
<feature type="domain" description="DNA ligase OB-like" evidence="8">
    <location>
        <begin position="219"/>
        <end position="284"/>
    </location>
</feature>
<evidence type="ECO:0000313" key="10">
    <source>
        <dbReference type="Proteomes" id="UP000601768"/>
    </source>
</evidence>
<dbReference type="GO" id="GO:0006281">
    <property type="term" value="P:DNA repair"/>
    <property type="evidence" value="ECO:0007669"/>
    <property type="project" value="UniProtKB-KW"/>
</dbReference>
<evidence type="ECO:0000256" key="1">
    <source>
        <dbReference type="ARBA" id="ARBA00001968"/>
    </source>
</evidence>
<dbReference type="SUPFAM" id="SSF56091">
    <property type="entry name" value="DNA ligase/mRNA capping enzyme, catalytic domain"/>
    <property type="match status" value="1"/>
</dbReference>
<gene>
    <name evidence="9" type="ORF">H8B19_15305</name>
</gene>
<dbReference type="Proteomes" id="UP000601768">
    <property type="component" value="Unassembled WGS sequence"/>
</dbReference>
<proteinExistence type="predicted"/>
<dbReference type="AlphaFoldDB" id="A0A8J6IXE3"/>
<dbReference type="InterPro" id="IPR029319">
    <property type="entry name" value="DNA_ligase_OB"/>
</dbReference>
<keyword evidence="2 9" id="KW-0436">Ligase</keyword>
<protein>
    <submittedName>
        <fullName evidence="9">DNA ligase</fullName>
    </submittedName>
</protein>
<keyword evidence="5" id="KW-0234">DNA repair</keyword>
<comment type="caution">
    <text evidence="9">The sequence shown here is derived from an EMBL/GenBank/DDBJ whole genome shotgun (WGS) entry which is preliminary data.</text>
</comment>
<keyword evidence="10" id="KW-1185">Reference proteome</keyword>
<evidence type="ECO:0000256" key="2">
    <source>
        <dbReference type="ARBA" id="ARBA00022598"/>
    </source>
</evidence>
<evidence type="ECO:0000313" key="9">
    <source>
        <dbReference type="EMBL" id="MBC3767247.1"/>
    </source>
</evidence>
<dbReference type="Pfam" id="PF14743">
    <property type="entry name" value="DNA_ligase_OB_2"/>
    <property type="match status" value="1"/>
</dbReference>
<dbReference type="Gene3D" id="3.30.1490.70">
    <property type="match status" value="1"/>
</dbReference>
<dbReference type="CDD" id="cd08041">
    <property type="entry name" value="OBF_kDNA_ligase_like"/>
    <property type="match status" value="1"/>
</dbReference>
<dbReference type="NCBIfam" id="NF006592">
    <property type="entry name" value="PRK09125.1"/>
    <property type="match status" value="1"/>
</dbReference>
<comment type="cofactor">
    <cofactor evidence="1">
        <name>a divalent metal cation</name>
        <dbReference type="ChEBI" id="CHEBI:60240"/>
    </cofactor>
</comment>
<keyword evidence="3" id="KW-0235">DNA replication</keyword>
<dbReference type="CDD" id="cd07896">
    <property type="entry name" value="Adenylation_kDNA_ligase_like"/>
    <property type="match status" value="1"/>
</dbReference>
<sequence length="295" mass="33992">MLWFSNSQSVHFLLVILIYFTVFSVASAPVKNQIPTELASVFNQQQSIENYWISEKLDGIRARWDGKHLFTRQGNRIYAPAWFTEGFPDQVMDGELWTGRQNFEFTAATVLDEEPGKDWHKVHFMLFDLPTEPGTFSQRILQMQQIVSKSHNPSLKLVHQYKIENRKQLDAELNRLTKEGAEGLMLHHQDALYEDGRSQYLLKLKTFKDDEALVIEHIEGKGKYTGKMGALRVRWKQGIEFKIGTGFSDAIRANPPAIGETITFKYYGLTKNGIPRFASFLRIRPDKTIPSYTAK</sequence>
<dbReference type="GO" id="GO:0003910">
    <property type="term" value="F:DNA ligase (ATP) activity"/>
    <property type="evidence" value="ECO:0007669"/>
    <property type="project" value="UniProtKB-EC"/>
</dbReference>